<dbReference type="GO" id="GO:0000160">
    <property type="term" value="P:phosphorelay signal transduction system"/>
    <property type="evidence" value="ECO:0007669"/>
    <property type="project" value="InterPro"/>
</dbReference>
<evidence type="ECO:0000259" key="7">
    <source>
        <dbReference type="PROSITE" id="PS50043"/>
    </source>
</evidence>
<evidence type="ECO:0000256" key="4">
    <source>
        <dbReference type="ARBA" id="ARBA00023163"/>
    </source>
</evidence>
<dbReference type="GO" id="GO:0006355">
    <property type="term" value="P:regulation of DNA-templated transcription"/>
    <property type="evidence" value="ECO:0007669"/>
    <property type="project" value="InterPro"/>
</dbReference>
<dbReference type="Proteomes" id="UP000620224">
    <property type="component" value="Unassembled WGS sequence"/>
</dbReference>
<sequence>MLDLRTDARHGRTQRTDAVAGSGSGGRKIVENRVRVVIAEDSVLLREGLTRLLTDRGHDVVAGVGDADALLKTIADLDGQGALPDVVVADVRMPPTHTDEGVRAAVALRRAHPGLGVLVLSQYVEERYATELLAGSSRGVGYLLKDRVAEVREFVDAVVRVAEGGTALDPEVVAQLLGRSRKQDVLAGLTPREREVLGLMAEGRTNSAIARQLVVSDGAVEKHVSNIFLKLGLAPSVGDHRRVLAVLTYLNS</sequence>
<feature type="compositionally biased region" description="Basic and acidic residues" evidence="6">
    <location>
        <begin position="1"/>
        <end position="10"/>
    </location>
</feature>
<feature type="region of interest" description="Disordered" evidence="6">
    <location>
        <begin position="1"/>
        <end position="25"/>
    </location>
</feature>
<evidence type="ECO:0000313" key="9">
    <source>
        <dbReference type="EMBL" id="GGW79947.1"/>
    </source>
</evidence>
<dbReference type="PROSITE" id="PS50043">
    <property type="entry name" value="HTH_LUXR_2"/>
    <property type="match status" value="1"/>
</dbReference>
<feature type="domain" description="HTH luxR-type" evidence="7">
    <location>
        <begin position="182"/>
        <end position="252"/>
    </location>
</feature>
<accession>A0A918JH74</accession>
<dbReference type="InterPro" id="IPR039420">
    <property type="entry name" value="WalR-like"/>
</dbReference>
<organism evidence="9 10">
    <name type="scientific">Streptomyces lucensis JCM 4490</name>
    <dbReference type="NCBI Taxonomy" id="1306176"/>
    <lineage>
        <taxon>Bacteria</taxon>
        <taxon>Bacillati</taxon>
        <taxon>Actinomycetota</taxon>
        <taxon>Actinomycetes</taxon>
        <taxon>Kitasatosporales</taxon>
        <taxon>Streptomycetaceae</taxon>
        <taxon>Streptomyces</taxon>
    </lineage>
</organism>
<dbReference type="SMART" id="SM00448">
    <property type="entry name" value="REC"/>
    <property type="match status" value="1"/>
</dbReference>
<proteinExistence type="predicted"/>
<evidence type="ECO:0000256" key="1">
    <source>
        <dbReference type="ARBA" id="ARBA00022553"/>
    </source>
</evidence>
<keyword evidence="1 5" id="KW-0597">Phosphoprotein</keyword>
<dbReference type="InterPro" id="IPR011006">
    <property type="entry name" value="CheY-like_superfamily"/>
</dbReference>
<reference evidence="9" key="1">
    <citation type="journal article" date="2014" name="Int. J. Syst. Evol. Microbiol.">
        <title>Complete genome sequence of Corynebacterium casei LMG S-19264T (=DSM 44701T), isolated from a smear-ripened cheese.</title>
        <authorList>
            <consortium name="US DOE Joint Genome Institute (JGI-PGF)"/>
            <person name="Walter F."/>
            <person name="Albersmeier A."/>
            <person name="Kalinowski J."/>
            <person name="Ruckert C."/>
        </authorList>
    </citation>
    <scope>NUCLEOTIDE SEQUENCE</scope>
    <source>
        <strain evidence="9">JCM 4490</strain>
    </source>
</reference>
<dbReference type="InterPro" id="IPR001789">
    <property type="entry name" value="Sig_transdc_resp-reg_receiver"/>
</dbReference>
<dbReference type="PANTHER" id="PTHR43214:SF24">
    <property type="entry name" value="TRANSCRIPTIONAL REGULATORY PROTEIN NARL-RELATED"/>
    <property type="match status" value="1"/>
</dbReference>
<dbReference type="PROSITE" id="PS50110">
    <property type="entry name" value="RESPONSE_REGULATORY"/>
    <property type="match status" value="1"/>
</dbReference>
<dbReference type="Pfam" id="PF00196">
    <property type="entry name" value="GerE"/>
    <property type="match status" value="1"/>
</dbReference>
<feature type="modified residue" description="4-aspartylphosphate" evidence="5">
    <location>
        <position position="90"/>
    </location>
</feature>
<keyword evidence="2" id="KW-0805">Transcription regulation</keyword>
<dbReference type="Pfam" id="PF00072">
    <property type="entry name" value="Response_reg"/>
    <property type="match status" value="1"/>
</dbReference>
<dbReference type="PRINTS" id="PR00038">
    <property type="entry name" value="HTHLUXR"/>
</dbReference>
<keyword evidence="3 9" id="KW-0238">DNA-binding</keyword>
<dbReference type="Gene3D" id="3.40.50.2300">
    <property type="match status" value="1"/>
</dbReference>
<dbReference type="InterPro" id="IPR016032">
    <property type="entry name" value="Sig_transdc_resp-reg_C-effctor"/>
</dbReference>
<protein>
    <submittedName>
        <fullName evidence="9">DNA-binding response regulator</fullName>
    </submittedName>
</protein>
<evidence type="ECO:0000259" key="8">
    <source>
        <dbReference type="PROSITE" id="PS50110"/>
    </source>
</evidence>
<dbReference type="SMART" id="SM00421">
    <property type="entry name" value="HTH_LUXR"/>
    <property type="match status" value="1"/>
</dbReference>
<dbReference type="SUPFAM" id="SSF52172">
    <property type="entry name" value="CheY-like"/>
    <property type="match status" value="1"/>
</dbReference>
<evidence type="ECO:0000256" key="3">
    <source>
        <dbReference type="ARBA" id="ARBA00023125"/>
    </source>
</evidence>
<evidence type="ECO:0000256" key="2">
    <source>
        <dbReference type="ARBA" id="ARBA00023015"/>
    </source>
</evidence>
<dbReference type="PANTHER" id="PTHR43214">
    <property type="entry name" value="TWO-COMPONENT RESPONSE REGULATOR"/>
    <property type="match status" value="1"/>
</dbReference>
<dbReference type="InterPro" id="IPR000792">
    <property type="entry name" value="Tscrpt_reg_LuxR_C"/>
</dbReference>
<evidence type="ECO:0000256" key="6">
    <source>
        <dbReference type="SAM" id="MobiDB-lite"/>
    </source>
</evidence>
<gene>
    <name evidence="9" type="ORF">GCM10010503_66780</name>
</gene>
<dbReference type="AlphaFoldDB" id="A0A918JH74"/>
<comment type="caution">
    <text evidence="9">The sequence shown here is derived from an EMBL/GenBank/DDBJ whole genome shotgun (WGS) entry which is preliminary data.</text>
</comment>
<dbReference type="SUPFAM" id="SSF46894">
    <property type="entry name" value="C-terminal effector domain of the bipartite response regulators"/>
    <property type="match status" value="1"/>
</dbReference>
<evidence type="ECO:0000256" key="5">
    <source>
        <dbReference type="PROSITE-ProRule" id="PRU00169"/>
    </source>
</evidence>
<name>A0A918JH74_9ACTN</name>
<keyword evidence="10" id="KW-1185">Reference proteome</keyword>
<dbReference type="EMBL" id="BMUE01000024">
    <property type="protein sequence ID" value="GGW79947.1"/>
    <property type="molecule type" value="Genomic_DNA"/>
</dbReference>
<dbReference type="InterPro" id="IPR058245">
    <property type="entry name" value="NreC/VraR/RcsB-like_REC"/>
</dbReference>
<reference evidence="9" key="2">
    <citation type="submission" date="2020-09" db="EMBL/GenBank/DDBJ databases">
        <authorList>
            <person name="Sun Q."/>
            <person name="Ohkuma M."/>
        </authorList>
    </citation>
    <scope>NUCLEOTIDE SEQUENCE</scope>
    <source>
        <strain evidence="9">JCM 4490</strain>
    </source>
</reference>
<evidence type="ECO:0000313" key="10">
    <source>
        <dbReference type="Proteomes" id="UP000620224"/>
    </source>
</evidence>
<dbReference type="CDD" id="cd17535">
    <property type="entry name" value="REC_NarL-like"/>
    <property type="match status" value="1"/>
</dbReference>
<feature type="domain" description="Response regulatory" evidence="8">
    <location>
        <begin position="35"/>
        <end position="160"/>
    </location>
</feature>
<keyword evidence="4" id="KW-0804">Transcription</keyword>
<dbReference type="GO" id="GO:0003677">
    <property type="term" value="F:DNA binding"/>
    <property type="evidence" value="ECO:0007669"/>
    <property type="project" value="UniProtKB-KW"/>
</dbReference>
<dbReference type="CDD" id="cd06170">
    <property type="entry name" value="LuxR_C_like"/>
    <property type="match status" value="1"/>
</dbReference>